<name>A0A8H3AI30_9AGAM</name>
<dbReference type="AlphaFoldDB" id="A0A8H3AI30"/>
<dbReference type="GO" id="GO:0030638">
    <property type="term" value="P:polyketide metabolic process"/>
    <property type="evidence" value="ECO:0007669"/>
    <property type="project" value="InterPro"/>
</dbReference>
<dbReference type="OrthoDB" id="842664at2759"/>
<proteinExistence type="predicted"/>
<accession>A0A8H3AI30</accession>
<dbReference type="Gene3D" id="3.10.450.50">
    <property type="match status" value="1"/>
</dbReference>
<evidence type="ECO:0000313" key="1">
    <source>
        <dbReference type="EMBL" id="CAE6422855.1"/>
    </source>
</evidence>
<dbReference type="InterPro" id="IPR032710">
    <property type="entry name" value="NTF2-like_dom_sf"/>
</dbReference>
<evidence type="ECO:0000313" key="2">
    <source>
        <dbReference type="Proteomes" id="UP000663850"/>
    </source>
</evidence>
<gene>
    <name evidence="1" type="ORF">RDB_LOCUS11771</name>
</gene>
<evidence type="ECO:0008006" key="3">
    <source>
        <dbReference type="Google" id="ProtNLM"/>
    </source>
</evidence>
<reference evidence="1" key="1">
    <citation type="submission" date="2021-01" db="EMBL/GenBank/DDBJ databases">
        <authorList>
            <person name="Kaushik A."/>
        </authorList>
    </citation>
    <scope>NUCLEOTIDE SEQUENCE</scope>
    <source>
        <strain evidence="1">Type strain: AG8-Rh-89/</strain>
    </source>
</reference>
<comment type="caution">
    <text evidence="1">The sequence shown here is derived from an EMBL/GenBank/DDBJ whole genome shotgun (WGS) entry which is preliminary data.</text>
</comment>
<sequence>MSSEIKYNYQAPLTHRKHGPGLILIISDGYHTPTDEGKCHLDPHPAQKWAEEGFCVLSVHVSQEVDWSQSLPIIIAALEQAKELESGKNFGLVHKPHLDPHPAQKWAEEGFCVLSVHVSQEVNWNRALLIIIAALEQAKELESGKSFGLILYESNLVNAVLPAVSTATQISCVVAYVKYGERDSTSTNRPLLQHIAGGTTTPSNDILTTNYKYPLSESSFVHPSSPNYNHTQATIAHTRTLTFLRACIGGPIFDIEAIWEAHTRFEFEGRDVGATMGTMVAEPYVNHIPTLTGGIGRKALTWFYARHFIHSNPDSTRMELVSRTLGPDRVVDEFVFEFVHDREIDWMLPGVPPTGKHVRVPFVAVVNVRGDKLYHEHIYWDQTSVLVQIGLLPAKLAFPGTTNEIRLPVAGAEQAEKLVHPGARESNLLIKGRLD</sequence>
<dbReference type="PANTHER" id="PTHR38436:SF3">
    <property type="entry name" value="CARBOXYMETHYLENEBUTENOLIDASE-RELATED"/>
    <property type="match status" value="1"/>
</dbReference>
<dbReference type="Proteomes" id="UP000663850">
    <property type="component" value="Unassembled WGS sequence"/>
</dbReference>
<dbReference type="PANTHER" id="PTHR38436">
    <property type="entry name" value="POLYKETIDE CYCLASE SNOAL-LIKE DOMAIN"/>
    <property type="match status" value="1"/>
</dbReference>
<dbReference type="SUPFAM" id="SSF54427">
    <property type="entry name" value="NTF2-like"/>
    <property type="match status" value="1"/>
</dbReference>
<dbReference type="EMBL" id="CAJMWZ010000651">
    <property type="protein sequence ID" value="CAE6422855.1"/>
    <property type="molecule type" value="Genomic_DNA"/>
</dbReference>
<dbReference type="InterPro" id="IPR009959">
    <property type="entry name" value="Cyclase_SnoaL-like"/>
</dbReference>
<protein>
    <recommendedName>
        <fullName evidence="3">Carboxymethylenebutenolidase</fullName>
    </recommendedName>
</protein>
<organism evidence="1 2">
    <name type="scientific">Rhizoctonia solani</name>
    <dbReference type="NCBI Taxonomy" id="456999"/>
    <lineage>
        <taxon>Eukaryota</taxon>
        <taxon>Fungi</taxon>
        <taxon>Dikarya</taxon>
        <taxon>Basidiomycota</taxon>
        <taxon>Agaricomycotina</taxon>
        <taxon>Agaricomycetes</taxon>
        <taxon>Cantharellales</taxon>
        <taxon>Ceratobasidiaceae</taxon>
        <taxon>Rhizoctonia</taxon>
    </lineage>
</organism>